<evidence type="ECO:0000256" key="1">
    <source>
        <dbReference type="ARBA" id="ARBA00002356"/>
    </source>
</evidence>
<evidence type="ECO:0000256" key="3">
    <source>
        <dbReference type="ARBA" id="ARBA00012321"/>
    </source>
</evidence>
<evidence type="ECO:0000256" key="5">
    <source>
        <dbReference type="ARBA" id="ARBA00022793"/>
    </source>
</evidence>
<dbReference type="InterPro" id="IPR018089">
    <property type="entry name" value="OMPdecase_AS"/>
</dbReference>
<dbReference type="RefSeq" id="WP_015088839.1">
    <property type="nucleotide sequence ID" value="NC_019566.1"/>
</dbReference>
<dbReference type="PROSITE" id="PS00156">
    <property type="entry name" value="OMPDECASE"/>
    <property type="match status" value="1"/>
</dbReference>
<keyword evidence="14" id="KW-1185">Reference proteome</keyword>
<dbReference type="SUPFAM" id="SSF51366">
    <property type="entry name" value="Ribulose-phoshate binding barrel"/>
    <property type="match status" value="1"/>
</dbReference>
<evidence type="ECO:0000256" key="8">
    <source>
        <dbReference type="ARBA" id="ARBA00049157"/>
    </source>
</evidence>
<dbReference type="GO" id="GO:0006207">
    <property type="term" value="P:'de novo' pyrimidine nucleobase biosynthetic process"/>
    <property type="evidence" value="ECO:0007669"/>
    <property type="project" value="InterPro"/>
</dbReference>
<evidence type="ECO:0000256" key="6">
    <source>
        <dbReference type="ARBA" id="ARBA00022975"/>
    </source>
</evidence>
<evidence type="ECO:0000256" key="7">
    <source>
        <dbReference type="ARBA" id="ARBA00023239"/>
    </source>
</evidence>
<dbReference type="InterPro" id="IPR014732">
    <property type="entry name" value="OMPdecase"/>
</dbReference>
<dbReference type="InterPro" id="IPR011060">
    <property type="entry name" value="RibuloseP-bd_barrel"/>
</dbReference>
<sequence>MNPRERIFVAIDTTDMEEAKFLATSVRKYVGGIKLGIKFHNINGLNGVRKIADDIPLFLDLKYHDIPNTVAGAVRSAVTISRPKIINIHASGGLAMMLAAVEANLEAANKIGIIPPLMIAVTVLTSINDDDLAMIGQDYPSYIQVKRLALLAKRSGCDGVVCSPHEIDILRLNCGAGFSLIVPGIRPSDLIRDDQKRKMTPEAAIAAGADYLIIGRPITQAPNPAAAAQLISDKLIS</sequence>
<dbReference type="AlphaFoldDB" id="K7ZDA1"/>
<feature type="binding site" evidence="10">
    <location>
        <position position="215"/>
    </location>
    <ligand>
        <name>substrate</name>
    </ligand>
</feature>
<feature type="active site" description="For OMPdecase activity" evidence="9">
    <location>
        <position position="65"/>
    </location>
</feature>
<evidence type="ECO:0000256" key="10">
    <source>
        <dbReference type="PIRSR" id="PIRSR614732-2"/>
    </source>
</evidence>
<dbReference type="NCBIfam" id="TIGR01740">
    <property type="entry name" value="pyrF"/>
    <property type="match status" value="1"/>
</dbReference>
<keyword evidence="5 11" id="KW-0210">Decarboxylase</keyword>
<evidence type="ECO:0000256" key="11">
    <source>
        <dbReference type="RuleBase" id="RU000512"/>
    </source>
</evidence>
<keyword evidence="6 11" id="KW-0665">Pyrimidine biosynthesis</keyword>
<feature type="binding site" evidence="10">
    <location>
        <position position="12"/>
    </location>
    <ligand>
        <name>substrate</name>
    </ligand>
</feature>
<organism evidence="13 14">
    <name type="scientific">Candidatus Endolissoclinum faulkneri L2</name>
    <dbReference type="NCBI Taxonomy" id="1193729"/>
    <lineage>
        <taxon>Bacteria</taxon>
        <taxon>Pseudomonadati</taxon>
        <taxon>Pseudomonadota</taxon>
        <taxon>Alphaproteobacteria</taxon>
        <taxon>Rhodospirillales</taxon>
        <taxon>Rhodospirillaceae</taxon>
        <taxon>Candidatus Endolissoclinum</taxon>
    </lineage>
</organism>
<protein>
    <recommendedName>
        <fullName evidence="4 11">Orotidine 5'-phosphate decarboxylase</fullName>
        <ecNumber evidence="3 11">4.1.1.23</ecNumber>
    </recommendedName>
</protein>
<reference evidence="13 14" key="1">
    <citation type="journal article" date="2012" name="Proc. Natl. Acad. Sci. U.S.A.">
        <title>Genome streamlining and chemical defense in a coral reef symbiosis.</title>
        <authorList>
            <person name="Kwan J.C."/>
            <person name="Donia M.S."/>
            <person name="Han A.W."/>
            <person name="Hirose E."/>
            <person name="Haygood M.G."/>
            <person name="Schmidt E.W."/>
        </authorList>
    </citation>
    <scope>NUCLEOTIDE SEQUENCE [LARGE SCALE GENOMIC DNA]</scope>
    <source>
        <strain evidence="13 14">L2</strain>
    </source>
</reference>
<evidence type="ECO:0000256" key="4">
    <source>
        <dbReference type="ARBA" id="ARBA00021923"/>
    </source>
</evidence>
<evidence type="ECO:0000259" key="12">
    <source>
        <dbReference type="SMART" id="SM00934"/>
    </source>
</evidence>
<feature type="binding site" evidence="10">
    <location>
        <position position="125"/>
    </location>
    <ligand>
        <name>substrate</name>
    </ligand>
</feature>
<comment type="pathway">
    <text evidence="2 11">Pyrimidine metabolism; UMP biosynthesis via de novo pathway; UMP from orotate: step 2/2.</text>
</comment>
<dbReference type="HOGENOM" id="CLU_067069_0_0_5"/>
<dbReference type="KEGG" id="thal:A1OE_1163"/>
<dbReference type="PANTHER" id="PTHR32119">
    <property type="entry name" value="OROTIDINE 5'-PHOSPHATE DECARBOXYLASE"/>
    <property type="match status" value="1"/>
</dbReference>
<dbReference type="Pfam" id="PF00215">
    <property type="entry name" value="OMPdecase"/>
    <property type="match status" value="1"/>
</dbReference>
<dbReference type="GO" id="GO:0004590">
    <property type="term" value="F:orotidine-5'-phosphate decarboxylase activity"/>
    <property type="evidence" value="ECO:0007669"/>
    <property type="project" value="UniProtKB-EC"/>
</dbReference>
<dbReference type="eggNOG" id="COG0284">
    <property type="taxonomic scope" value="Bacteria"/>
</dbReference>
<dbReference type="InterPro" id="IPR013785">
    <property type="entry name" value="Aldolase_TIM"/>
</dbReference>
<dbReference type="Gene3D" id="3.20.20.70">
    <property type="entry name" value="Aldolase class I"/>
    <property type="match status" value="1"/>
</dbReference>
<dbReference type="EMBL" id="CP003539">
    <property type="protein sequence ID" value="AFX99341.1"/>
    <property type="molecule type" value="Genomic_DNA"/>
</dbReference>
<dbReference type="CDD" id="cd04725">
    <property type="entry name" value="OMP_decarboxylase_like"/>
    <property type="match status" value="1"/>
</dbReference>
<evidence type="ECO:0000313" key="13">
    <source>
        <dbReference type="EMBL" id="AFX99341.1"/>
    </source>
</evidence>
<evidence type="ECO:0000313" key="14">
    <source>
        <dbReference type="Proteomes" id="UP000010077"/>
    </source>
</evidence>
<dbReference type="SMART" id="SM00934">
    <property type="entry name" value="OMPdecase"/>
    <property type="match status" value="1"/>
</dbReference>
<feature type="domain" description="Orotidine 5'-phosphate decarboxylase" evidence="12">
    <location>
        <begin position="6"/>
        <end position="231"/>
    </location>
</feature>
<name>K7ZDA1_9PROT</name>
<feature type="binding site" evidence="10">
    <location>
        <position position="34"/>
    </location>
    <ligand>
        <name>substrate</name>
    </ligand>
</feature>
<dbReference type="PATRIC" id="fig|1193729.4.peg.619"/>
<comment type="function">
    <text evidence="1">Catalyzes the decarboxylation of orotidine 5'-monophosphate (OMP) to uridine 5'-monophosphate (UMP).</text>
</comment>
<feature type="binding site" evidence="10">
    <location>
        <position position="216"/>
    </location>
    <ligand>
        <name>substrate</name>
    </ligand>
</feature>
<evidence type="ECO:0000256" key="9">
    <source>
        <dbReference type="PIRSR" id="PIRSR614732-1"/>
    </source>
</evidence>
<accession>K7ZDA1</accession>
<dbReference type="GO" id="GO:0044205">
    <property type="term" value="P:'de novo' UMP biosynthetic process"/>
    <property type="evidence" value="ECO:0007669"/>
    <property type="project" value="UniProtKB-UniPathway"/>
</dbReference>
<evidence type="ECO:0000256" key="2">
    <source>
        <dbReference type="ARBA" id="ARBA00004861"/>
    </source>
</evidence>
<proteinExistence type="inferred from homology"/>
<keyword evidence="7 11" id="KW-0456">Lyase</keyword>
<dbReference type="NCBIfam" id="NF001273">
    <property type="entry name" value="PRK00230.1"/>
    <property type="match status" value="1"/>
</dbReference>
<feature type="binding site" evidence="10">
    <location>
        <position position="186"/>
    </location>
    <ligand>
        <name>substrate</name>
    </ligand>
</feature>
<dbReference type="InterPro" id="IPR001754">
    <property type="entry name" value="OMPdeCOase_dom"/>
</dbReference>
<dbReference type="UniPathway" id="UPA00070">
    <property type="reaction ID" value="UER00120"/>
</dbReference>
<feature type="active site" description="For OMPdecase activity" evidence="9">
    <location>
        <position position="62"/>
    </location>
</feature>
<dbReference type="PANTHER" id="PTHR32119:SF2">
    <property type="entry name" value="OROTIDINE 5'-PHOSPHATE DECARBOXYLASE"/>
    <property type="match status" value="1"/>
</dbReference>
<feature type="binding site" evidence="10">
    <location>
        <position position="195"/>
    </location>
    <ligand>
        <name>substrate</name>
    </ligand>
</feature>
<dbReference type="GO" id="GO:0005829">
    <property type="term" value="C:cytosol"/>
    <property type="evidence" value="ECO:0007669"/>
    <property type="project" value="TreeGrafter"/>
</dbReference>
<dbReference type="OrthoDB" id="9806203at2"/>
<comment type="catalytic activity">
    <reaction evidence="8 11">
        <text>orotidine 5'-phosphate + H(+) = UMP + CO2</text>
        <dbReference type="Rhea" id="RHEA:11596"/>
        <dbReference type="ChEBI" id="CHEBI:15378"/>
        <dbReference type="ChEBI" id="CHEBI:16526"/>
        <dbReference type="ChEBI" id="CHEBI:57538"/>
        <dbReference type="ChEBI" id="CHEBI:57865"/>
        <dbReference type="EC" id="4.1.1.23"/>
    </reaction>
</comment>
<comment type="similarity">
    <text evidence="11">Belongs to the OMP decarboxylase family.</text>
</comment>
<feature type="active site" description="For OMPdecase activity" evidence="9">
    <location>
        <position position="60"/>
    </location>
</feature>
<dbReference type="STRING" id="1193729.A1OE_1163"/>
<gene>
    <name evidence="13" type="primary">pyrF</name>
    <name evidence="13" type="ORF">A1OE_1163</name>
</gene>
<dbReference type="Proteomes" id="UP000010077">
    <property type="component" value="Chromosome"/>
</dbReference>
<dbReference type="EC" id="4.1.1.23" evidence="3 11"/>